<organism evidence="2 3">
    <name type="scientific">Saccharopolyspora halophila</name>
    <dbReference type="NCBI Taxonomy" id="405551"/>
    <lineage>
        <taxon>Bacteria</taxon>
        <taxon>Bacillati</taxon>
        <taxon>Actinomycetota</taxon>
        <taxon>Actinomycetes</taxon>
        <taxon>Pseudonocardiales</taxon>
        <taxon>Pseudonocardiaceae</taxon>
        <taxon>Saccharopolyspora</taxon>
    </lineage>
</organism>
<evidence type="ECO:0000313" key="3">
    <source>
        <dbReference type="Proteomes" id="UP001501218"/>
    </source>
</evidence>
<feature type="compositionally biased region" description="Basic and acidic residues" evidence="1">
    <location>
        <begin position="40"/>
        <end position="57"/>
    </location>
</feature>
<keyword evidence="3" id="KW-1185">Reference proteome</keyword>
<sequence>MTTAGDSPSEAVAAARRKFEETSNSAAARVSASAQASAEAGKKANESNERFTEDVQKIDRRVRELIDKRAQDALRENEIQVGGEDDEEPQDEIAIEFKDLIENYPIARPAETTPAAAETTGVPQADTSPAAQPDDRTPPPDPKWQVQAGRFGRRDQQQAQQAPPPAAPKPPAQPKPAPRRQRPAFDDDDDYENQTWLR</sequence>
<name>A0ABP5SGN4_9PSEU</name>
<evidence type="ECO:0000256" key="1">
    <source>
        <dbReference type="SAM" id="MobiDB-lite"/>
    </source>
</evidence>
<feature type="compositionally biased region" description="Polar residues" evidence="1">
    <location>
        <begin position="121"/>
        <end position="130"/>
    </location>
</feature>
<feature type="compositionally biased region" description="Pro residues" evidence="1">
    <location>
        <begin position="162"/>
        <end position="176"/>
    </location>
</feature>
<protein>
    <submittedName>
        <fullName evidence="2">Uncharacterized protein</fullName>
    </submittedName>
</protein>
<feature type="compositionally biased region" description="Acidic residues" evidence="1">
    <location>
        <begin position="83"/>
        <end position="94"/>
    </location>
</feature>
<accession>A0ABP5SGN4</accession>
<evidence type="ECO:0000313" key="2">
    <source>
        <dbReference type="EMBL" id="GAA2330822.1"/>
    </source>
</evidence>
<feature type="region of interest" description="Disordered" evidence="1">
    <location>
        <begin position="1"/>
        <end position="57"/>
    </location>
</feature>
<dbReference type="RefSeq" id="WP_344125436.1">
    <property type="nucleotide sequence ID" value="NZ_BAAARA010000001.1"/>
</dbReference>
<comment type="caution">
    <text evidence="2">The sequence shown here is derived from an EMBL/GenBank/DDBJ whole genome shotgun (WGS) entry which is preliminary data.</text>
</comment>
<dbReference type="Proteomes" id="UP001501218">
    <property type="component" value="Unassembled WGS sequence"/>
</dbReference>
<reference evidence="3" key="1">
    <citation type="journal article" date="2019" name="Int. J. Syst. Evol. Microbiol.">
        <title>The Global Catalogue of Microorganisms (GCM) 10K type strain sequencing project: providing services to taxonomists for standard genome sequencing and annotation.</title>
        <authorList>
            <consortium name="The Broad Institute Genomics Platform"/>
            <consortium name="The Broad Institute Genome Sequencing Center for Infectious Disease"/>
            <person name="Wu L."/>
            <person name="Ma J."/>
        </authorList>
    </citation>
    <scope>NUCLEOTIDE SEQUENCE [LARGE SCALE GENOMIC DNA]</scope>
    <source>
        <strain evidence="3">JCM 16221</strain>
    </source>
</reference>
<feature type="compositionally biased region" description="Low complexity" evidence="1">
    <location>
        <begin position="109"/>
        <end position="120"/>
    </location>
</feature>
<proteinExistence type="predicted"/>
<dbReference type="EMBL" id="BAAARA010000001">
    <property type="protein sequence ID" value="GAA2330822.1"/>
    <property type="molecule type" value="Genomic_DNA"/>
</dbReference>
<feature type="region of interest" description="Disordered" evidence="1">
    <location>
        <begin position="70"/>
        <end position="198"/>
    </location>
</feature>
<feature type="compositionally biased region" description="Low complexity" evidence="1">
    <location>
        <begin position="23"/>
        <end position="39"/>
    </location>
</feature>
<gene>
    <name evidence="2" type="ORF">GCM10009854_02100</name>
</gene>